<protein>
    <submittedName>
        <fullName evidence="2">Uncharacterized protein</fullName>
    </submittedName>
</protein>
<evidence type="ECO:0000256" key="1">
    <source>
        <dbReference type="SAM" id="MobiDB-lite"/>
    </source>
</evidence>
<evidence type="ECO:0000313" key="2">
    <source>
        <dbReference type="EMBL" id="ELQ43371.1"/>
    </source>
</evidence>
<feature type="compositionally biased region" description="Basic residues" evidence="1">
    <location>
        <begin position="281"/>
        <end position="290"/>
    </location>
</feature>
<gene>
    <name evidence="2" type="ORF">OOU_Y34scaffold00155g15</name>
</gene>
<feature type="compositionally biased region" description="Acidic residues" evidence="1">
    <location>
        <begin position="295"/>
        <end position="304"/>
    </location>
</feature>
<proteinExistence type="predicted"/>
<sequence length="329" mass="36381">MPMKWDDGAVAMLCGTIVAILGTDGITQEQKDAIVERMNSAGYDVAWNGISIHFYKMPRFEDIKGDLFEAIWRATAPTFGPEQQSAVITHLKAKGIEMTWDAVRAPGLHEDLVAVLLKQDLVSTENWKAVLAGMHEAQYQFTWRGFETIWDDRARSVLLQAVMDVAPPSADQWESIMEKVQESGYSYTPKAAFRITHRWDDKSDRDLLIAVLAELAPTPEQMKNIVQRCHEAGYTFTVSAATQHLQKLKKKDPNGPGAATPSTPKGKKTAASATGSAAKSTSKRGRKPAKKVLDADDDEEDDFDASPSKKTKTEDKAENDAKVDRVKAE</sequence>
<name>A0AA97P7A9_PYRO3</name>
<feature type="compositionally biased region" description="Low complexity" evidence="1">
    <location>
        <begin position="269"/>
        <end position="280"/>
    </location>
</feature>
<feature type="compositionally biased region" description="Basic and acidic residues" evidence="1">
    <location>
        <begin position="311"/>
        <end position="329"/>
    </location>
</feature>
<dbReference type="AlphaFoldDB" id="A0AA97P7A9"/>
<organism evidence="2">
    <name type="scientific">Pyricularia oryzae (strain Y34)</name>
    <name type="common">Rice blast fungus</name>
    <name type="synonym">Magnaporthe oryzae</name>
    <dbReference type="NCBI Taxonomy" id="1143189"/>
    <lineage>
        <taxon>Eukaryota</taxon>
        <taxon>Fungi</taxon>
        <taxon>Dikarya</taxon>
        <taxon>Ascomycota</taxon>
        <taxon>Pezizomycotina</taxon>
        <taxon>Sordariomycetes</taxon>
        <taxon>Sordariomycetidae</taxon>
        <taxon>Magnaporthales</taxon>
        <taxon>Pyriculariaceae</taxon>
        <taxon>Pyricularia</taxon>
    </lineage>
</organism>
<dbReference type="Proteomes" id="UP000011086">
    <property type="component" value="Unassembled WGS sequence"/>
</dbReference>
<feature type="region of interest" description="Disordered" evidence="1">
    <location>
        <begin position="245"/>
        <end position="329"/>
    </location>
</feature>
<dbReference type="EMBL" id="JH794017">
    <property type="protein sequence ID" value="ELQ43371.1"/>
    <property type="molecule type" value="Genomic_DNA"/>
</dbReference>
<accession>A0AA97P7A9</accession>
<reference evidence="2" key="1">
    <citation type="journal article" date="2012" name="PLoS Genet.">
        <title>Comparative analysis of the genomes of two field isolates of the rice blast fungus Magnaporthe oryzae.</title>
        <authorList>
            <person name="Xue M."/>
            <person name="Yang J."/>
            <person name="Li Z."/>
            <person name="Hu S."/>
            <person name="Yao N."/>
            <person name="Dean R.A."/>
            <person name="Zhao W."/>
            <person name="Shen M."/>
            <person name="Zhang H."/>
            <person name="Li C."/>
            <person name="Liu L."/>
            <person name="Cao L."/>
            <person name="Xu X."/>
            <person name="Xing Y."/>
            <person name="Hsiang T."/>
            <person name="Zhang Z."/>
            <person name="Xu J.R."/>
            <person name="Peng Y.L."/>
        </authorList>
    </citation>
    <scope>NUCLEOTIDE SEQUENCE</scope>
    <source>
        <strain evidence="2">Y34</strain>
    </source>
</reference>